<dbReference type="Proteomes" id="UP000612585">
    <property type="component" value="Unassembled WGS sequence"/>
</dbReference>
<dbReference type="Gene3D" id="3.40.50.720">
    <property type="entry name" value="NAD(P)-binding Rossmann-like Domain"/>
    <property type="match status" value="1"/>
</dbReference>
<feature type="domain" description="Gfo/Idh/MocA-like oxidoreductase N-terminal" evidence="2">
    <location>
        <begin position="7"/>
        <end position="119"/>
    </location>
</feature>
<comment type="similarity">
    <text evidence="1">Belongs to the Gfo/Idh/MocA family.</text>
</comment>
<dbReference type="SUPFAM" id="SSF51735">
    <property type="entry name" value="NAD(P)-binding Rossmann-fold domains"/>
    <property type="match status" value="1"/>
</dbReference>
<sequence>MTEHLPVAVVGAGIIGANHAAAVLRHPRLRLAALVDPDTAATGVLAGTLAPGVSRYATLADAVAGEPIGLVAVCTPTGLHATAAEEALGAGAHVVVEKPLDVSLRRARHLADVAASAAARGLVASVVSQHRFDPASVATAAAVRSGSLGELTSAVASVPWWRGQAYYDSAEWRGTWRLDGGGALMNQGVHTVDLLVWLLGQPVEVFAYTTRMAHERIEVEDVAVAVLRFPSGALATLHATTAGHPGLGVRLQLQGSRGSAVIHDDQLEYLRTHASRANQAVEAVGPDEVWGAAKPADSFVVGHLRQYDDVVAAIDGNRPPGVTVHDGLVALAVVEAVYLSAALGRPIDVAGVLGGSYDEVRLEAAR</sequence>
<dbReference type="InterPro" id="IPR004104">
    <property type="entry name" value="Gfo/Idh/MocA-like_OxRdtase_C"/>
</dbReference>
<dbReference type="InterPro" id="IPR036291">
    <property type="entry name" value="NAD(P)-bd_dom_sf"/>
</dbReference>
<organism evidence="4 5">
    <name type="scientific">Virgisporangium aurantiacum</name>
    <dbReference type="NCBI Taxonomy" id="175570"/>
    <lineage>
        <taxon>Bacteria</taxon>
        <taxon>Bacillati</taxon>
        <taxon>Actinomycetota</taxon>
        <taxon>Actinomycetes</taxon>
        <taxon>Micromonosporales</taxon>
        <taxon>Micromonosporaceae</taxon>
        <taxon>Virgisporangium</taxon>
    </lineage>
</organism>
<proteinExistence type="inferred from homology"/>
<dbReference type="RefSeq" id="WP_203994770.1">
    <property type="nucleotide sequence ID" value="NZ_BOPG01000024.1"/>
</dbReference>
<dbReference type="PANTHER" id="PTHR43249:SF1">
    <property type="entry name" value="D-GLUCOSIDE 3-DEHYDROGENASE"/>
    <property type="match status" value="1"/>
</dbReference>
<evidence type="ECO:0000313" key="5">
    <source>
        <dbReference type="Proteomes" id="UP000612585"/>
    </source>
</evidence>
<dbReference type="SUPFAM" id="SSF55347">
    <property type="entry name" value="Glyceraldehyde-3-phosphate dehydrogenase-like, C-terminal domain"/>
    <property type="match status" value="1"/>
</dbReference>
<dbReference type="Pfam" id="PF01408">
    <property type="entry name" value="GFO_IDH_MocA"/>
    <property type="match status" value="1"/>
</dbReference>
<evidence type="ECO:0000259" key="3">
    <source>
        <dbReference type="Pfam" id="PF02894"/>
    </source>
</evidence>
<dbReference type="Pfam" id="PF02894">
    <property type="entry name" value="GFO_IDH_MocA_C"/>
    <property type="match status" value="1"/>
</dbReference>
<gene>
    <name evidence="4" type="ORF">Vau01_039440</name>
</gene>
<reference evidence="4" key="1">
    <citation type="submission" date="2021-01" db="EMBL/GenBank/DDBJ databases">
        <title>Whole genome shotgun sequence of Virgisporangium aurantiacum NBRC 16421.</title>
        <authorList>
            <person name="Komaki H."/>
            <person name="Tamura T."/>
        </authorList>
    </citation>
    <scope>NUCLEOTIDE SEQUENCE</scope>
    <source>
        <strain evidence="4">NBRC 16421</strain>
    </source>
</reference>
<dbReference type="InterPro" id="IPR052515">
    <property type="entry name" value="Gfo/Idh/MocA_Oxidoreductase"/>
</dbReference>
<protein>
    <submittedName>
        <fullName evidence="4">Oxidoreductase</fullName>
    </submittedName>
</protein>
<dbReference type="InterPro" id="IPR000683">
    <property type="entry name" value="Gfo/Idh/MocA-like_OxRdtase_N"/>
</dbReference>
<dbReference type="PANTHER" id="PTHR43249">
    <property type="entry name" value="UDP-N-ACETYL-2-AMINO-2-DEOXY-D-GLUCURONATE OXIDASE"/>
    <property type="match status" value="1"/>
</dbReference>
<accession>A0A8J4E086</accession>
<comment type="caution">
    <text evidence="4">The sequence shown here is derived from an EMBL/GenBank/DDBJ whole genome shotgun (WGS) entry which is preliminary data.</text>
</comment>
<evidence type="ECO:0000313" key="4">
    <source>
        <dbReference type="EMBL" id="GIJ56428.1"/>
    </source>
</evidence>
<dbReference type="AlphaFoldDB" id="A0A8J4E086"/>
<evidence type="ECO:0000256" key="1">
    <source>
        <dbReference type="ARBA" id="ARBA00010928"/>
    </source>
</evidence>
<name>A0A8J4E086_9ACTN</name>
<keyword evidence="5" id="KW-1185">Reference proteome</keyword>
<evidence type="ECO:0000259" key="2">
    <source>
        <dbReference type="Pfam" id="PF01408"/>
    </source>
</evidence>
<dbReference type="GO" id="GO:0000166">
    <property type="term" value="F:nucleotide binding"/>
    <property type="evidence" value="ECO:0007669"/>
    <property type="project" value="InterPro"/>
</dbReference>
<feature type="domain" description="Gfo/Idh/MocA-like oxidoreductase C-terminal" evidence="3">
    <location>
        <begin position="142"/>
        <end position="349"/>
    </location>
</feature>
<dbReference type="EMBL" id="BOPG01000024">
    <property type="protein sequence ID" value="GIJ56428.1"/>
    <property type="molecule type" value="Genomic_DNA"/>
</dbReference>
<dbReference type="Gene3D" id="3.30.360.10">
    <property type="entry name" value="Dihydrodipicolinate Reductase, domain 2"/>
    <property type="match status" value="1"/>
</dbReference>